<evidence type="ECO:0000256" key="2">
    <source>
        <dbReference type="ARBA" id="ARBA00022475"/>
    </source>
</evidence>
<evidence type="ECO:0008006" key="9">
    <source>
        <dbReference type="Google" id="ProtNLM"/>
    </source>
</evidence>
<keyword evidence="4 6" id="KW-1133">Transmembrane helix</keyword>
<organism evidence="7 8">
    <name type="scientific">Haloferax massiliensis</name>
    <dbReference type="NCBI Taxonomy" id="1476858"/>
    <lineage>
        <taxon>Archaea</taxon>
        <taxon>Methanobacteriati</taxon>
        <taxon>Methanobacteriota</taxon>
        <taxon>Stenosarchaea group</taxon>
        <taxon>Halobacteria</taxon>
        <taxon>Halobacteriales</taxon>
        <taxon>Haloferacaceae</taxon>
        <taxon>Haloferax</taxon>
    </lineage>
</organism>
<feature type="transmembrane region" description="Helical" evidence="6">
    <location>
        <begin position="65"/>
        <end position="85"/>
    </location>
</feature>
<evidence type="ECO:0000313" key="7">
    <source>
        <dbReference type="EMBL" id="CQR49854.1"/>
    </source>
</evidence>
<keyword evidence="3 6" id="KW-0812">Transmembrane</keyword>
<reference evidence="8" key="1">
    <citation type="submission" date="2015-03" db="EMBL/GenBank/DDBJ databases">
        <authorList>
            <person name="Urmite Genomes"/>
        </authorList>
    </citation>
    <scope>NUCLEOTIDE SEQUENCE [LARGE SCALE GENOMIC DNA]</scope>
    <source>
        <strain evidence="8">Arc-Hr</strain>
    </source>
</reference>
<evidence type="ECO:0000256" key="5">
    <source>
        <dbReference type="ARBA" id="ARBA00023136"/>
    </source>
</evidence>
<evidence type="ECO:0000313" key="8">
    <source>
        <dbReference type="Proteomes" id="UP000198902"/>
    </source>
</evidence>
<accession>A0A0D6JPS7</accession>
<dbReference type="InterPro" id="IPR005171">
    <property type="entry name" value="Cyt_c_oxidase_su4_prok"/>
</dbReference>
<proteinExistence type="predicted"/>
<dbReference type="AlphaFoldDB" id="A0A0D6JPS7"/>
<dbReference type="OrthoDB" id="201875at2157"/>
<keyword evidence="8" id="KW-1185">Reference proteome</keyword>
<comment type="subcellular location">
    <subcellularLocation>
        <location evidence="1">Cell membrane</location>
        <topology evidence="1">Multi-pass membrane protein</topology>
    </subcellularLocation>
</comment>
<keyword evidence="5 6" id="KW-0472">Membrane</keyword>
<evidence type="ECO:0000256" key="1">
    <source>
        <dbReference type="ARBA" id="ARBA00004651"/>
    </source>
</evidence>
<dbReference type="Pfam" id="PF03626">
    <property type="entry name" value="COX4_pro"/>
    <property type="match status" value="1"/>
</dbReference>
<dbReference type="GO" id="GO:0005886">
    <property type="term" value="C:plasma membrane"/>
    <property type="evidence" value="ECO:0007669"/>
    <property type="project" value="UniProtKB-SubCell"/>
</dbReference>
<dbReference type="EMBL" id="CSTE01000002">
    <property type="protein sequence ID" value="CQR49854.1"/>
    <property type="molecule type" value="Genomic_DNA"/>
</dbReference>
<keyword evidence="2" id="KW-1003">Cell membrane</keyword>
<evidence type="ECO:0000256" key="3">
    <source>
        <dbReference type="ARBA" id="ARBA00022692"/>
    </source>
</evidence>
<gene>
    <name evidence="7" type="ORF">BN996_01330</name>
</gene>
<evidence type="ECO:0000256" key="4">
    <source>
        <dbReference type="ARBA" id="ARBA00022989"/>
    </source>
</evidence>
<name>A0A0D6JPS7_9EURY</name>
<dbReference type="Proteomes" id="UP000198902">
    <property type="component" value="Unassembled WGS sequence"/>
</dbReference>
<evidence type="ECO:0000256" key="6">
    <source>
        <dbReference type="SAM" id="Phobius"/>
    </source>
</evidence>
<feature type="transmembrane region" description="Helical" evidence="6">
    <location>
        <begin position="30"/>
        <end position="53"/>
    </location>
</feature>
<feature type="transmembrane region" description="Helical" evidence="6">
    <location>
        <begin position="7"/>
        <end position="24"/>
    </location>
</feature>
<protein>
    <recommendedName>
        <fullName evidence="9">Prokaryotic Cytochrome C oxidase subunit IV</fullName>
    </recommendedName>
</protein>
<dbReference type="RefSeq" id="WP_007274417.1">
    <property type="nucleotide sequence ID" value="NZ_CABLRR010000002.1"/>
</dbReference>
<sequence>MVSTKLYTAIYAVLFVSATVQVLVEFAGLSYWLAFGVILVLSAAKAVLVAAYFQHLRFEPRSLTYLVGIGLAAALALTLAASYSLL</sequence>